<dbReference type="InterPro" id="IPR000306">
    <property type="entry name" value="Znf_FYVE"/>
</dbReference>
<evidence type="ECO:0000256" key="3">
    <source>
        <dbReference type="ARBA" id="ARBA00022737"/>
    </source>
</evidence>
<dbReference type="InterPro" id="IPR057951">
    <property type="entry name" value="CPSF6/7_RSLD_N"/>
</dbReference>
<keyword evidence="5" id="KW-0862">Zinc</keyword>
<dbReference type="InterPro" id="IPR013083">
    <property type="entry name" value="Znf_RING/FYVE/PHD"/>
</dbReference>
<gene>
    <name evidence="10" type="ORF">MGAL_10B092344</name>
</gene>
<evidence type="ECO:0000256" key="7">
    <source>
        <dbReference type="PROSITE-ProRule" id="PRU00221"/>
    </source>
</evidence>
<dbReference type="InterPro" id="IPR036322">
    <property type="entry name" value="WD40_repeat_dom_sf"/>
</dbReference>
<dbReference type="PROSITE" id="PS50082">
    <property type="entry name" value="WD_REPEATS_2"/>
    <property type="match status" value="2"/>
</dbReference>
<dbReference type="InterPro" id="IPR001680">
    <property type="entry name" value="WD40_rpt"/>
</dbReference>
<dbReference type="EMBL" id="UYJE01000813">
    <property type="protein sequence ID" value="VDH96775.1"/>
    <property type="molecule type" value="Genomic_DNA"/>
</dbReference>
<feature type="domain" description="FYVE-type" evidence="9">
    <location>
        <begin position="706"/>
        <end position="777"/>
    </location>
</feature>
<dbReference type="InterPro" id="IPR042234">
    <property type="entry name" value="WDFY1/WDFY2"/>
</dbReference>
<feature type="region of interest" description="Disordered" evidence="8">
    <location>
        <begin position="1"/>
        <end position="162"/>
    </location>
</feature>
<dbReference type="PROSITE" id="PS00678">
    <property type="entry name" value="WD_REPEATS_1"/>
    <property type="match status" value="3"/>
</dbReference>
<keyword evidence="4 6" id="KW-0863">Zinc-finger</keyword>
<dbReference type="OrthoDB" id="63070at2759"/>
<dbReference type="FunFam" id="3.30.40.10:FF:000105">
    <property type="entry name" value="WD repeat and FYVE domain-containing protein 2"/>
    <property type="match status" value="1"/>
</dbReference>
<dbReference type="PANTHER" id="PTHR46189:SF1">
    <property type="entry name" value="LD41958P"/>
    <property type="match status" value="1"/>
</dbReference>
<dbReference type="InterPro" id="IPR017455">
    <property type="entry name" value="Znf_FYVE-rel"/>
</dbReference>
<feature type="compositionally biased region" description="Pro residues" evidence="8">
    <location>
        <begin position="25"/>
        <end position="44"/>
    </location>
</feature>
<dbReference type="Pfam" id="PF01363">
    <property type="entry name" value="FYVE"/>
    <property type="match status" value="1"/>
</dbReference>
<evidence type="ECO:0000313" key="11">
    <source>
        <dbReference type="Proteomes" id="UP000596742"/>
    </source>
</evidence>
<dbReference type="Pfam" id="PF25524">
    <property type="entry name" value="RSLD_CPSF6"/>
    <property type="match status" value="1"/>
</dbReference>
<dbReference type="Gene3D" id="3.30.40.10">
    <property type="entry name" value="Zinc/RING finger domain, C3HC4 (zinc finger)"/>
    <property type="match status" value="1"/>
</dbReference>
<dbReference type="SMART" id="SM00064">
    <property type="entry name" value="FYVE"/>
    <property type="match status" value="1"/>
</dbReference>
<dbReference type="SUPFAM" id="SSF50978">
    <property type="entry name" value="WD40 repeat-like"/>
    <property type="match status" value="1"/>
</dbReference>
<feature type="compositionally biased region" description="Basic and acidic residues" evidence="8">
    <location>
        <begin position="141"/>
        <end position="155"/>
    </location>
</feature>
<dbReference type="SUPFAM" id="SSF57903">
    <property type="entry name" value="FYVE/PHD zinc finger"/>
    <property type="match status" value="1"/>
</dbReference>
<accession>A0A8B6BXM3</accession>
<evidence type="ECO:0000256" key="2">
    <source>
        <dbReference type="ARBA" id="ARBA00022723"/>
    </source>
</evidence>
<evidence type="ECO:0000256" key="6">
    <source>
        <dbReference type="PROSITE-ProRule" id="PRU00091"/>
    </source>
</evidence>
<dbReference type="SMART" id="SM00320">
    <property type="entry name" value="WD40"/>
    <property type="match status" value="6"/>
</dbReference>
<dbReference type="PANTHER" id="PTHR46189">
    <property type="entry name" value="LD41958P"/>
    <property type="match status" value="1"/>
</dbReference>
<keyword evidence="1 7" id="KW-0853">WD repeat</keyword>
<feature type="compositionally biased region" description="Pro residues" evidence="8">
    <location>
        <begin position="105"/>
        <end position="117"/>
    </location>
</feature>
<dbReference type="AlphaFoldDB" id="A0A8B6BXM3"/>
<evidence type="ECO:0000313" key="10">
    <source>
        <dbReference type="EMBL" id="VDH96775.1"/>
    </source>
</evidence>
<reference evidence="10" key="1">
    <citation type="submission" date="2018-11" db="EMBL/GenBank/DDBJ databases">
        <authorList>
            <person name="Alioto T."/>
            <person name="Alioto T."/>
        </authorList>
    </citation>
    <scope>NUCLEOTIDE SEQUENCE</scope>
</reference>
<dbReference type="InterPro" id="IPR011011">
    <property type="entry name" value="Znf_FYVE_PHD"/>
</dbReference>
<dbReference type="GO" id="GO:0008270">
    <property type="term" value="F:zinc ion binding"/>
    <property type="evidence" value="ECO:0007669"/>
    <property type="project" value="UniProtKB-KW"/>
</dbReference>
<keyword evidence="2" id="KW-0479">Metal-binding</keyword>
<feature type="compositionally biased region" description="Basic and acidic residues" evidence="8">
    <location>
        <begin position="265"/>
        <end position="276"/>
    </location>
</feature>
<dbReference type="Pfam" id="PF00400">
    <property type="entry name" value="WD40"/>
    <property type="match status" value="3"/>
</dbReference>
<feature type="compositionally biased region" description="Pro residues" evidence="8">
    <location>
        <begin position="52"/>
        <end position="97"/>
    </location>
</feature>
<comment type="caution">
    <text evidence="10">The sequence shown here is derived from an EMBL/GenBank/DDBJ whole genome shotgun (WGS) entry which is preliminary data.</text>
</comment>
<dbReference type="PROSITE" id="PS50178">
    <property type="entry name" value="ZF_FYVE"/>
    <property type="match status" value="1"/>
</dbReference>
<dbReference type="InterPro" id="IPR015943">
    <property type="entry name" value="WD40/YVTN_repeat-like_dom_sf"/>
</dbReference>
<dbReference type="Proteomes" id="UP000596742">
    <property type="component" value="Unassembled WGS sequence"/>
</dbReference>
<proteinExistence type="predicted"/>
<name>A0A8B6BXM3_MYTGA</name>
<sequence length="825" mass="93253">MSGPPPGPHMRFGGPPPGGHMMRGGPPPPFRGPPPQDPRGPPPRPEWERPPVGYPPNGPPPPGPQPVPPPGARMPHPGMPPANPPISLPPPGHPTAPAPHVNPAFFPPPHGGPPPAVAPLHPGGDPYGRPPPVSYPTDPYRPPDHYSRPPPERPESPALSEQEFEEIFQRNKTVSSSAISRAVQDASAGEFASAIETLVTAISLIKQSKIASDDRCKILISSLQDTLHGIEEKSYGSKSSARRSRSREREREKERRSRSHRSRSRDRAEYRERNLTETEIVTGKGKENTAADDTNLVWSLRNSTLPMFMSSLEMNHEHKTSEHNFLFVYLQDNVKVVDKINWYFYCETSKMIFFRRKIMYVCNTSNMHILPSPSADRNAKSIFYATRSHYRSTFSEFPRDDTTRFVLMLYCYTTVQKAALMMAAEIKPSQNKQGNTRKPVLISKLEGFQDDVNMAVIIPREDGVVTVSDDKTLRVWLKRDTGQYWPSICHTLPSEAASLTYNGETRRLFVGLNNGTISEFLLSEDYNKITQMRDYLAHQARVNCVRFSLNCEWVLSCSRDKYFQWHCSETGRRLGGYQVSAWCLCVEFDEQSKYAFVGDYSGQISVLKISNTNFDLIVTLKGHSGSVRSLSWDINRSWLFSGSFDQSAIVWDIGGRRGTAFELQGHRDKVLGLAYAAGCKQLLTGSDDCILGIWNMEAERQETPGWEESDICQKCEAPFFWNVRRIWESKTMGVRQHHCRKCGKAVCNKCSEKKSRLPILGFEYDVRVCEECFASISPEEKAPLATFHDMKHPIQYMYLEETRKRLLTVGKDRVVKIWDVSQVLH</sequence>
<keyword evidence="11" id="KW-1185">Reference proteome</keyword>
<evidence type="ECO:0000256" key="5">
    <source>
        <dbReference type="ARBA" id="ARBA00022833"/>
    </source>
</evidence>
<dbReference type="InterPro" id="IPR019775">
    <property type="entry name" value="WD40_repeat_CS"/>
</dbReference>
<evidence type="ECO:0000256" key="8">
    <source>
        <dbReference type="SAM" id="MobiDB-lite"/>
    </source>
</evidence>
<evidence type="ECO:0000256" key="1">
    <source>
        <dbReference type="ARBA" id="ARBA00022574"/>
    </source>
</evidence>
<dbReference type="CDD" id="cd15718">
    <property type="entry name" value="FYVE_WDFY1_like"/>
    <property type="match status" value="1"/>
</dbReference>
<dbReference type="PROSITE" id="PS50294">
    <property type="entry name" value="WD_REPEATS_REGION"/>
    <property type="match status" value="2"/>
</dbReference>
<feature type="repeat" description="WD" evidence="7">
    <location>
        <begin position="620"/>
        <end position="653"/>
    </location>
</feature>
<feature type="compositionally biased region" description="Pro residues" evidence="8">
    <location>
        <begin position="1"/>
        <end position="18"/>
    </location>
</feature>
<dbReference type="GO" id="GO:0005769">
    <property type="term" value="C:early endosome"/>
    <property type="evidence" value="ECO:0007669"/>
    <property type="project" value="TreeGrafter"/>
</dbReference>
<feature type="region of interest" description="Disordered" evidence="8">
    <location>
        <begin position="231"/>
        <end position="286"/>
    </location>
</feature>
<protein>
    <recommendedName>
        <fullName evidence="9">FYVE-type domain-containing protein</fullName>
    </recommendedName>
</protein>
<evidence type="ECO:0000259" key="9">
    <source>
        <dbReference type="PROSITE" id="PS50178"/>
    </source>
</evidence>
<organism evidence="10 11">
    <name type="scientific">Mytilus galloprovincialis</name>
    <name type="common">Mediterranean mussel</name>
    <dbReference type="NCBI Taxonomy" id="29158"/>
    <lineage>
        <taxon>Eukaryota</taxon>
        <taxon>Metazoa</taxon>
        <taxon>Spiralia</taxon>
        <taxon>Lophotrochozoa</taxon>
        <taxon>Mollusca</taxon>
        <taxon>Bivalvia</taxon>
        <taxon>Autobranchia</taxon>
        <taxon>Pteriomorphia</taxon>
        <taxon>Mytilida</taxon>
        <taxon>Mytiloidea</taxon>
        <taxon>Mytilidae</taxon>
        <taxon>Mytilinae</taxon>
        <taxon>Mytilus</taxon>
    </lineage>
</organism>
<feature type="repeat" description="WD" evidence="7">
    <location>
        <begin position="663"/>
        <end position="704"/>
    </location>
</feature>
<evidence type="ECO:0000256" key="4">
    <source>
        <dbReference type="ARBA" id="ARBA00022771"/>
    </source>
</evidence>
<dbReference type="Gene3D" id="2.130.10.10">
    <property type="entry name" value="YVTN repeat-like/Quinoprotein amine dehydrogenase"/>
    <property type="match status" value="2"/>
</dbReference>
<keyword evidence="3" id="KW-0677">Repeat</keyword>